<dbReference type="InterPro" id="IPR028082">
    <property type="entry name" value="Peripla_BP_I"/>
</dbReference>
<dbReference type="SUPFAM" id="SSF53822">
    <property type="entry name" value="Periplasmic binding protein-like I"/>
    <property type="match status" value="1"/>
</dbReference>
<feature type="domain" description="HTH lacI-type" evidence="4">
    <location>
        <begin position="1"/>
        <end position="55"/>
    </location>
</feature>
<dbReference type="InterPro" id="IPR000843">
    <property type="entry name" value="HTH_LacI"/>
</dbReference>
<dbReference type="GO" id="GO:0003700">
    <property type="term" value="F:DNA-binding transcription factor activity"/>
    <property type="evidence" value="ECO:0007669"/>
    <property type="project" value="TreeGrafter"/>
</dbReference>
<dbReference type="CDD" id="cd06267">
    <property type="entry name" value="PBP1_LacI_sugar_binding-like"/>
    <property type="match status" value="1"/>
</dbReference>
<keyword evidence="2" id="KW-0238">DNA-binding</keyword>
<evidence type="ECO:0000259" key="4">
    <source>
        <dbReference type="PROSITE" id="PS50932"/>
    </source>
</evidence>
<dbReference type="Gene3D" id="3.40.50.2300">
    <property type="match status" value="2"/>
</dbReference>
<gene>
    <name evidence="5" type="ORF">DWW02_03545</name>
</gene>
<dbReference type="SMART" id="SM00354">
    <property type="entry name" value="HTH_LACI"/>
    <property type="match status" value="1"/>
</dbReference>
<evidence type="ECO:0000256" key="1">
    <source>
        <dbReference type="ARBA" id="ARBA00023015"/>
    </source>
</evidence>
<dbReference type="EMBL" id="QRZM01000001">
    <property type="protein sequence ID" value="RGV78811.1"/>
    <property type="molecule type" value="Genomic_DNA"/>
</dbReference>
<evidence type="ECO:0000313" key="6">
    <source>
        <dbReference type="Proteomes" id="UP000284543"/>
    </source>
</evidence>
<reference evidence="5 6" key="1">
    <citation type="submission" date="2018-08" db="EMBL/GenBank/DDBJ databases">
        <title>A genome reference for cultivated species of the human gut microbiota.</title>
        <authorList>
            <person name="Zou Y."/>
            <person name="Xue W."/>
            <person name="Luo G."/>
        </authorList>
    </citation>
    <scope>NUCLEOTIDE SEQUENCE [LARGE SCALE GENOMIC DNA]</scope>
    <source>
        <strain evidence="5 6">AF14-18</strain>
    </source>
</reference>
<dbReference type="Gene3D" id="1.10.260.40">
    <property type="entry name" value="lambda repressor-like DNA-binding domains"/>
    <property type="match status" value="1"/>
</dbReference>
<dbReference type="PANTHER" id="PTHR30146:SF109">
    <property type="entry name" value="HTH-TYPE TRANSCRIPTIONAL REGULATOR GALS"/>
    <property type="match status" value="1"/>
</dbReference>
<dbReference type="Pfam" id="PF13377">
    <property type="entry name" value="Peripla_BP_3"/>
    <property type="match status" value="1"/>
</dbReference>
<dbReference type="PROSITE" id="PS50932">
    <property type="entry name" value="HTH_LACI_2"/>
    <property type="match status" value="1"/>
</dbReference>
<evidence type="ECO:0000256" key="2">
    <source>
        <dbReference type="ARBA" id="ARBA00023125"/>
    </source>
</evidence>
<dbReference type="InterPro" id="IPR010982">
    <property type="entry name" value="Lambda_DNA-bd_dom_sf"/>
</dbReference>
<comment type="caution">
    <text evidence="5">The sequence shown here is derived from an EMBL/GenBank/DDBJ whole genome shotgun (WGS) entry which is preliminary data.</text>
</comment>
<protein>
    <submittedName>
        <fullName evidence="5">LacI family transcriptional regulator</fullName>
    </submittedName>
</protein>
<dbReference type="GO" id="GO:0000976">
    <property type="term" value="F:transcription cis-regulatory region binding"/>
    <property type="evidence" value="ECO:0007669"/>
    <property type="project" value="TreeGrafter"/>
</dbReference>
<name>A0A412ZF25_9FIRM</name>
<dbReference type="Pfam" id="PF00356">
    <property type="entry name" value="LacI"/>
    <property type="match status" value="1"/>
</dbReference>
<dbReference type="RefSeq" id="WP_002568010.1">
    <property type="nucleotide sequence ID" value="NZ_CABKUK010000002.1"/>
</dbReference>
<dbReference type="Proteomes" id="UP000284543">
    <property type="component" value="Unassembled WGS sequence"/>
</dbReference>
<sequence>MNIRQIAYLAGVSVATVSRCINQPEKVSEETRNHIIGVMKRVDYIPNPSAKSLSTGYTKTILCVIPTLCNEFFNQLVEGSQAVLREADYKVLVFSTDSIEDFWRRVDQRSVDGMIISGSGFINSEELRMAKIQVPYVLIENMEQSESPKDVTYVYSDDYKGVQMALEYLYREGNRVFGVISTSDTYLVTERRRKAVYDFFMEKKDCRLCMVKAHYADLQDAYDACGHLMRLEERPTAIFAFNDMMAIAAMRYLVLHGIRVPEDMEIMGFDDNPVASFVLPSLSTVVAPNYQLGESAARLLLEKLRGNTESKSVLFPVELKLRETTRNNVKEYRDKL</sequence>
<evidence type="ECO:0000313" key="5">
    <source>
        <dbReference type="EMBL" id="RGV78811.1"/>
    </source>
</evidence>
<keyword evidence="1" id="KW-0805">Transcription regulation</keyword>
<evidence type="ECO:0000256" key="3">
    <source>
        <dbReference type="ARBA" id="ARBA00023163"/>
    </source>
</evidence>
<accession>A0A412ZF25</accession>
<keyword evidence="3" id="KW-0804">Transcription</keyword>
<dbReference type="InterPro" id="IPR046335">
    <property type="entry name" value="LacI/GalR-like_sensor"/>
</dbReference>
<dbReference type="CDD" id="cd01392">
    <property type="entry name" value="HTH_LacI"/>
    <property type="match status" value="1"/>
</dbReference>
<organism evidence="5 6">
    <name type="scientific">Enterocloster bolteae</name>
    <dbReference type="NCBI Taxonomy" id="208479"/>
    <lineage>
        <taxon>Bacteria</taxon>
        <taxon>Bacillati</taxon>
        <taxon>Bacillota</taxon>
        <taxon>Clostridia</taxon>
        <taxon>Lachnospirales</taxon>
        <taxon>Lachnospiraceae</taxon>
        <taxon>Enterocloster</taxon>
    </lineage>
</organism>
<proteinExistence type="predicted"/>
<dbReference type="KEGG" id="cbol:CGC65_05070"/>
<dbReference type="AlphaFoldDB" id="A0A412ZF25"/>
<dbReference type="PANTHER" id="PTHR30146">
    <property type="entry name" value="LACI-RELATED TRANSCRIPTIONAL REPRESSOR"/>
    <property type="match status" value="1"/>
</dbReference>
<dbReference type="SUPFAM" id="SSF47413">
    <property type="entry name" value="lambda repressor-like DNA-binding domains"/>
    <property type="match status" value="1"/>
</dbReference>